<keyword evidence="7" id="KW-1185">Reference proteome</keyword>
<dbReference type="AlphaFoldDB" id="A0A511DJT4"/>
<dbReference type="InterPro" id="IPR010941">
    <property type="entry name" value="PhaC_N"/>
</dbReference>
<dbReference type="Pfam" id="PF07167">
    <property type="entry name" value="PhaC_N"/>
    <property type="match status" value="1"/>
</dbReference>
<proteinExistence type="predicted"/>
<protein>
    <submittedName>
        <fullName evidence="6">Class I poly(R)-hydroxyalkanoic acid synthase</fullName>
    </submittedName>
</protein>
<dbReference type="Proteomes" id="UP000321685">
    <property type="component" value="Unassembled WGS sequence"/>
</dbReference>
<sequence length="550" mass="59332">MVSPSWLAARFDPVDVVGTLAETARSVVAEPATAAAATARLAGDSLRALAAAAAPGATRELDPPPDRRHSHPSWGTNAWYALCRREHALLAEWARAVAAGTELGPVTTRKLAFVVDQVVAATDPVNWPLTNPEVPATALRTGGRSLLRGLRNLARDVVTNGGAPLQVPRGALVVGRDIAATPGKVVYRNDLVELVQYAPTTDAVHRTPLLLSPPWINKYYVMDLAPGRSFAQWAVDHGRTVFALSYRNPGPEHRDLTMADYLDSGLLTALDVVEDVTGEPRTDVAALCLGGTLATAGAAWLAARGDRRIGTLTLLNTMLDYSEPGPLGVFTDPRAVERLERRMRGPGYLPGSAMRATFDALRPDDLIWRYVVDGWWLGNEPPVFDLLVWNADSTRMPAAMQTEYLTGLYVENRLATGRMELAGVRLDLGAVRHDTYVVAAESDHIAPWRSVHAGARLLGGDVRFVLTTSGHIAGVVNPPSPRAAHRVGTGPVPADADAWRDATGQRQGSWWEDWAVWSAERAGPMRPPPPMGSADHPPLDDAPGRYVRET</sequence>
<feature type="domain" description="Poly-beta-hydroxybutyrate polymerase N-terminal" evidence="5">
    <location>
        <begin position="66"/>
        <end position="234"/>
    </location>
</feature>
<feature type="compositionally biased region" description="Basic and acidic residues" evidence="3">
    <location>
        <begin position="537"/>
        <end position="550"/>
    </location>
</feature>
<feature type="region of interest" description="Disordered" evidence="3">
    <location>
        <begin position="519"/>
        <end position="550"/>
    </location>
</feature>
<dbReference type="GO" id="GO:0016746">
    <property type="term" value="F:acyltransferase activity"/>
    <property type="evidence" value="ECO:0007669"/>
    <property type="project" value="UniProtKB-KW"/>
</dbReference>
<feature type="region of interest" description="Disordered" evidence="3">
    <location>
        <begin position="476"/>
        <end position="496"/>
    </location>
</feature>
<evidence type="ECO:0000259" key="5">
    <source>
        <dbReference type="Pfam" id="PF07167"/>
    </source>
</evidence>
<dbReference type="InterPro" id="IPR000073">
    <property type="entry name" value="AB_hydrolase_1"/>
</dbReference>
<evidence type="ECO:0000313" key="7">
    <source>
        <dbReference type="Proteomes" id="UP000321685"/>
    </source>
</evidence>
<evidence type="ECO:0000313" key="6">
    <source>
        <dbReference type="EMBL" id="GEL24687.1"/>
    </source>
</evidence>
<reference evidence="6 7" key="1">
    <citation type="submission" date="2019-07" db="EMBL/GenBank/DDBJ databases">
        <title>Whole genome shotgun sequence of Pseudonocardia sulfidoxydans NBRC 16205.</title>
        <authorList>
            <person name="Hosoyama A."/>
            <person name="Uohara A."/>
            <person name="Ohji S."/>
            <person name="Ichikawa N."/>
        </authorList>
    </citation>
    <scope>NUCLEOTIDE SEQUENCE [LARGE SCALE GENOMIC DNA]</scope>
    <source>
        <strain evidence="6 7">NBRC 16205</strain>
    </source>
</reference>
<keyword evidence="2" id="KW-0012">Acyltransferase</keyword>
<dbReference type="PANTHER" id="PTHR36837:SF5">
    <property type="entry name" value="POLY-3-HYDROXYBUTYRATE SYNTHASE"/>
    <property type="match status" value="1"/>
</dbReference>
<evidence type="ECO:0000256" key="2">
    <source>
        <dbReference type="ARBA" id="ARBA00023315"/>
    </source>
</evidence>
<dbReference type="RefSeq" id="WP_246115194.1">
    <property type="nucleotide sequence ID" value="NZ_BJVJ01000038.1"/>
</dbReference>
<dbReference type="Gene3D" id="3.40.50.1820">
    <property type="entry name" value="alpha/beta hydrolase"/>
    <property type="match status" value="1"/>
</dbReference>
<dbReference type="InterPro" id="IPR051321">
    <property type="entry name" value="PHA/PHB_synthase"/>
</dbReference>
<dbReference type="PANTHER" id="PTHR36837">
    <property type="entry name" value="POLY(3-HYDROXYALKANOATE) POLYMERASE SUBUNIT PHAC"/>
    <property type="match status" value="1"/>
</dbReference>
<comment type="caution">
    <text evidence="6">The sequence shown here is derived from an EMBL/GenBank/DDBJ whole genome shotgun (WGS) entry which is preliminary data.</text>
</comment>
<evidence type="ECO:0000256" key="1">
    <source>
        <dbReference type="ARBA" id="ARBA00022679"/>
    </source>
</evidence>
<dbReference type="SUPFAM" id="SSF53474">
    <property type="entry name" value="alpha/beta-Hydrolases"/>
    <property type="match status" value="1"/>
</dbReference>
<dbReference type="GO" id="GO:0042619">
    <property type="term" value="P:poly-hydroxybutyrate biosynthetic process"/>
    <property type="evidence" value="ECO:0007669"/>
    <property type="project" value="InterPro"/>
</dbReference>
<feature type="domain" description="AB hydrolase-1" evidence="4">
    <location>
        <begin position="236"/>
        <end position="477"/>
    </location>
</feature>
<evidence type="ECO:0000259" key="4">
    <source>
        <dbReference type="Pfam" id="PF00561"/>
    </source>
</evidence>
<dbReference type="InterPro" id="IPR029058">
    <property type="entry name" value="AB_hydrolase_fold"/>
</dbReference>
<accession>A0A511DJT4</accession>
<organism evidence="6 7">
    <name type="scientific">Pseudonocardia sulfidoxydans NBRC 16205</name>
    <dbReference type="NCBI Taxonomy" id="1223511"/>
    <lineage>
        <taxon>Bacteria</taxon>
        <taxon>Bacillati</taxon>
        <taxon>Actinomycetota</taxon>
        <taxon>Actinomycetes</taxon>
        <taxon>Pseudonocardiales</taxon>
        <taxon>Pseudonocardiaceae</taxon>
        <taxon>Pseudonocardia</taxon>
    </lineage>
</organism>
<keyword evidence="1" id="KW-0808">Transferase</keyword>
<gene>
    <name evidence="6" type="ORF">PSU4_36410</name>
</gene>
<dbReference type="EMBL" id="BJVJ01000038">
    <property type="protein sequence ID" value="GEL24687.1"/>
    <property type="molecule type" value="Genomic_DNA"/>
</dbReference>
<name>A0A511DJT4_9PSEU</name>
<evidence type="ECO:0000256" key="3">
    <source>
        <dbReference type="SAM" id="MobiDB-lite"/>
    </source>
</evidence>
<dbReference type="Pfam" id="PF00561">
    <property type="entry name" value="Abhydrolase_1"/>
    <property type="match status" value="1"/>
</dbReference>
<feature type="region of interest" description="Disordered" evidence="3">
    <location>
        <begin position="54"/>
        <end position="73"/>
    </location>
</feature>